<dbReference type="SUPFAM" id="SSF53850">
    <property type="entry name" value="Periplasmic binding protein-like II"/>
    <property type="match status" value="1"/>
</dbReference>
<evidence type="ECO:0000313" key="10">
    <source>
        <dbReference type="Proteomes" id="UP000282483"/>
    </source>
</evidence>
<evidence type="ECO:0000256" key="1">
    <source>
        <dbReference type="ARBA" id="ARBA00004635"/>
    </source>
</evidence>
<dbReference type="PIRSF" id="PIRSF002854">
    <property type="entry name" value="MetQ"/>
    <property type="match status" value="1"/>
</dbReference>
<evidence type="ECO:0000256" key="6">
    <source>
        <dbReference type="PIRNR" id="PIRNR002854"/>
    </source>
</evidence>
<keyword evidence="4" id="KW-0564">Palmitate</keyword>
<sequence>MLKKFLSLFFVFSCFVCSLSGCYSKSDAEQIRVGTISGPETQLMQVAKSVLLKQSDLHLKIIEFSDYSLPNRALSEGSLDANMFQHQIFLDEENKQQHYHLIPIAKLFIYPMGIYSKKIQALDKIKQNAIVAIPNDPSNEARALSLLQQAGLLKLNPNAKNLATPRDIMANPKNLQIKELDAAQLTRSLPDVDAAVINTNYAVLANLYPQQDALFSENKNSAYANLLVSKEKDKDNPKLQVLVKALHSPEVLAAAQQLFHGQAIPAW</sequence>
<reference evidence="9 10" key="1">
    <citation type="submission" date="2017-03" db="EMBL/GenBank/DDBJ databases">
        <title>The genome sequence of Candidatus Rickettsiella viridis.</title>
        <authorList>
            <person name="Nikoh N."/>
            <person name="Tsuchida T."/>
            <person name="Yamaguchi K."/>
            <person name="Maeda T."/>
            <person name="Shigenobu S."/>
            <person name="Fukatsu T."/>
        </authorList>
    </citation>
    <scope>NUCLEOTIDE SEQUENCE [LARGE SCALE GENOMIC DNA]</scope>
    <source>
        <strain evidence="9 10">Ap-RA04</strain>
    </source>
</reference>
<dbReference type="InterPro" id="IPR004872">
    <property type="entry name" value="Lipoprotein_NlpA"/>
</dbReference>
<dbReference type="Gene3D" id="3.40.190.10">
    <property type="entry name" value="Periplasmic binding protein-like II"/>
    <property type="match status" value="2"/>
</dbReference>
<proteinExistence type="inferred from homology"/>
<name>A0A2Z5UW38_9COXI</name>
<dbReference type="GO" id="GO:0016020">
    <property type="term" value="C:membrane"/>
    <property type="evidence" value="ECO:0007669"/>
    <property type="project" value="UniProtKB-SubCell"/>
</dbReference>
<feature type="signal peptide" evidence="8">
    <location>
        <begin position="1"/>
        <end position="20"/>
    </location>
</feature>
<dbReference type="Pfam" id="PF03180">
    <property type="entry name" value="Lipoprotein_9"/>
    <property type="match status" value="1"/>
</dbReference>
<accession>A0A2Z5UW38</accession>
<dbReference type="EMBL" id="AP018005">
    <property type="protein sequence ID" value="BBB15251.1"/>
    <property type="molecule type" value="Genomic_DNA"/>
</dbReference>
<evidence type="ECO:0000256" key="2">
    <source>
        <dbReference type="ARBA" id="ARBA00022729"/>
    </source>
</evidence>
<dbReference type="PANTHER" id="PTHR30429">
    <property type="entry name" value="D-METHIONINE-BINDING LIPOPROTEIN METQ"/>
    <property type="match status" value="1"/>
</dbReference>
<feature type="lipid moiety-binding region" description="S-diacylglycerol cysteine" evidence="7">
    <location>
        <position position="22"/>
    </location>
</feature>
<evidence type="ECO:0000256" key="3">
    <source>
        <dbReference type="ARBA" id="ARBA00023136"/>
    </source>
</evidence>
<organism evidence="9 10">
    <name type="scientific">Candidatus Rickettsiella viridis</name>
    <dbReference type="NCBI Taxonomy" id="676208"/>
    <lineage>
        <taxon>Bacteria</taxon>
        <taxon>Pseudomonadati</taxon>
        <taxon>Pseudomonadota</taxon>
        <taxon>Gammaproteobacteria</taxon>
        <taxon>Legionellales</taxon>
        <taxon>Coxiellaceae</taxon>
        <taxon>Rickettsiella</taxon>
    </lineage>
</organism>
<evidence type="ECO:0000256" key="4">
    <source>
        <dbReference type="ARBA" id="ARBA00023139"/>
    </source>
</evidence>
<dbReference type="Proteomes" id="UP000282483">
    <property type="component" value="Chromosome"/>
</dbReference>
<dbReference type="AlphaFoldDB" id="A0A2Z5UW38"/>
<keyword evidence="3" id="KW-0472">Membrane</keyword>
<keyword evidence="5 6" id="KW-0449">Lipoprotein</keyword>
<feature type="chain" id="PRO_5016259713" description="Lipoprotein" evidence="8">
    <location>
        <begin position="21"/>
        <end position="267"/>
    </location>
</feature>
<comment type="subcellular location">
    <subcellularLocation>
        <location evidence="1">Membrane</location>
        <topology evidence="1">Lipid-anchor</topology>
    </subcellularLocation>
</comment>
<evidence type="ECO:0000256" key="7">
    <source>
        <dbReference type="PIRSR" id="PIRSR002854-1"/>
    </source>
</evidence>
<protein>
    <recommendedName>
        <fullName evidence="6">Lipoprotein</fullName>
    </recommendedName>
</protein>
<dbReference type="PANTHER" id="PTHR30429:SF1">
    <property type="entry name" value="D-METHIONINE-BINDING LIPOPROTEIN METQ-RELATED"/>
    <property type="match status" value="1"/>
</dbReference>
<dbReference type="KEGG" id="rvi:RVIR1_07620"/>
<keyword evidence="2 8" id="KW-0732">Signal</keyword>
<dbReference type="OrthoDB" id="9812878at2"/>
<comment type="similarity">
    <text evidence="6">Belongs to the nlpA lipoprotein family.</text>
</comment>
<evidence type="ECO:0000256" key="5">
    <source>
        <dbReference type="ARBA" id="ARBA00023288"/>
    </source>
</evidence>
<dbReference type="NCBIfam" id="TIGR00363">
    <property type="entry name" value="MetQ/NlpA family lipoprotein"/>
    <property type="match status" value="1"/>
</dbReference>
<dbReference type="CDD" id="cd13598">
    <property type="entry name" value="PBP2_lipoprotein_IlpA_like"/>
    <property type="match status" value="1"/>
</dbReference>
<keyword evidence="10" id="KW-1185">Reference proteome</keyword>
<gene>
    <name evidence="9" type="primary">metQ</name>
    <name evidence="9" type="ORF">RVIR1_07620</name>
</gene>
<dbReference type="RefSeq" id="WP_126322722.1">
    <property type="nucleotide sequence ID" value="NZ_AP018005.1"/>
</dbReference>
<evidence type="ECO:0000313" key="9">
    <source>
        <dbReference type="EMBL" id="BBB15251.1"/>
    </source>
</evidence>
<dbReference type="PROSITE" id="PS51257">
    <property type="entry name" value="PROKAR_LIPOPROTEIN"/>
    <property type="match status" value="1"/>
</dbReference>
<evidence type="ECO:0000256" key="8">
    <source>
        <dbReference type="SAM" id="SignalP"/>
    </source>
</evidence>